<dbReference type="Pfam" id="PF00583">
    <property type="entry name" value="Acetyltransf_1"/>
    <property type="match status" value="1"/>
</dbReference>
<evidence type="ECO:0000313" key="2">
    <source>
        <dbReference type="EMBL" id="TBN57884.1"/>
    </source>
</evidence>
<dbReference type="GO" id="GO:0016747">
    <property type="term" value="F:acyltransferase activity, transferring groups other than amino-acyl groups"/>
    <property type="evidence" value="ECO:0007669"/>
    <property type="project" value="InterPro"/>
</dbReference>
<dbReference type="InterPro" id="IPR000182">
    <property type="entry name" value="GNAT_dom"/>
</dbReference>
<accession>A0A4Q9GUK0</accession>
<feature type="domain" description="N-acetyltransferase" evidence="1">
    <location>
        <begin position="3"/>
        <end position="161"/>
    </location>
</feature>
<evidence type="ECO:0000313" key="3">
    <source>
        <dbReference type="Proteomes" id="UP000294194"/>
    </source>
</evidence>
<gene>
    <name evidence="2" type="ORF">EYE40_11040</name>
</gene>
<dbReference type="Gene3D" id="3.40.630.30">
    <property type="match status" value="1"/>
</dbReference>
<proteinExistence type="predicted"/>
<evidence type="ECO:0000259" key="1">
    <source>
        <dbReference type="PROSITE" id="PS51186"/>
    </source>
</evidence>
<reference evidence="3" key="1">
    <citation type="submission" date="2019-02" db="EMBL/GenBank/DDBJ databases">
        <title>Glaciihabitans arcticus sp. nov., a psychrotolerant bacterium isolated from polar soil.</title>
        <authorList>
            <person name="Dahal R.H."/>
        </authorList>
    </citation>
    <scope>NUCLEOTIDE SEQUENCE [LARGE SCALE GENOMIC DNA]</scope>
    <source>
        <strain evidence="3">RP-3-7</strain>
    </source>
</reference>
<comment type="caution">
    <text evidence="2">The sequence shown here is derived from an EMBL/GenBank/DDBJ whole genome shotgun (WGS) entry which is preliminary data.</text>
</comment>
<keyword evidence="3" id="KW-1185">Reference proteome</keyword>
<dbReference type="Proteomes" id="UP000294194">
    <property type="component" value="Unassembled WGS sequence"/>
</dbReference>
<dbReference type="SUPFAM" id="SSF55729">
    <property type="entry name" value="Acyl-CoA N-acyltransferases (Nat)"/>
    <property type="match status" value="1"/>
</dbReference>
<dbReference type="AlphaFoldDB" id="A0A4Q9GUK0"/>
<name>A0A4Q9GUK0_9MICO</name>
<organism evidence="2 3">
    <name type="scientific">Glaciihabitans arcticus</name>
    <dbReference type="NCBI Taxonomy" id="2668039"/>
    <lineage>
        <taxon>Bacteria</taxon>
        <taxon>Bacillati</taxon>
        <taxon>Actinomycetota</taxon>
        <taxon>Actinomycetes</taxon>
        <taxon>Micrococcales</taxon>
        <taxon>Microbacteriaceae</taxon>
        <taxon>Glaciihabitans</taxon>
    </lineage>
</organism>
<protein>
    <submittedName>
        <fullName evidence="2">GNAT family N-acetyltransferase</fullName>
    </submittedName>
</protein>
<dbReference type="InterPro" id="IPR016181">
    <property type="entry name" value="Acyl_CoA_acyltransferase"/>
</dbReference>
<keyword evidence="2" id="KW-0808">Transferase</keyword>
<dbReference type="RefSeq" id="WP_130981993.1">
    <property type="nucleotide sequence ID" value="NZ_SISG01000001.1"/>
</dbReference>
<dbReference type="PROSITE" id="PS51186">
    <property type="entry name" value="GNAT"/>
    <property type="match status" value="1"/>
</dbReference>
<sequence>MSRVIRPAEIRDAPALGRVHVECWRESYGHFLSPGFLAELDPVARGERWIRTLGEPRADDRVAVLEVDGELRGFAMSGATVDEDAPRAHQVYAIYQYATEHGSGSGAELLDAVIGDEPASLWVAELNPRAHSFYRRNGFDFDGTRKVEPSWEDLVELRMIR</sequence>
<dbReference type="EMBL" id="SISG01000001">
    <property type="protein sequence ID" value="TBN57884.1"/>
    <property type="molecule type" value="Genomic_DNA"/>
</dbReference>